<dbReference type="EMBL" id="GL377302">
    <property type="protein sequence ID" value="EFJ04032.1"/>
    <property type="molecule type" value="Genomic_DNA"/>
</dbReference>
<name>D8PKT6_SCHCM</name>
<evidence type="ECO:0000256" key="1">
    <source>
        <dbReference type="SAM" id="MobiDB-lite"/>
    </source>
</evidence>
<dbReference type="OrthoDB" id="2107166at2759"/>
<dbReference type="AlphaFoldDB" id="D8PKT6"/>
<protein>
    <recommendedName>
        <fullName evidence="4">Carbohydrate-binding module family 50 protein</fullName>
    </recommendedName>
</protein>
<dbReference type="eggNOG" id="ENOG502T23T">
    <property type="taxonomic scope" value="Eukaryota"/>
</dbReference>
<dbReference type="Proteomes" id="UP000007431">
    <property type="component" value="Unassembled WGS sequence"/>
</dbReference>
<keyword evidence="3" id="KW-1185">Reference proteome</keyword>
<sequence length="210" mass="22953">MGRWTQFDEDSYRLSEGFKRVAYDTETKRYTFVDSKGVAYVSNPDEEYGPMTPKADLESSRPGAFAEDGQDRPQLSRPTTKSSSSFHDILPSHHIGAAAPPAEEPSSSKQIADVVETVMPKVQGVVQDIRRRFGTTSKREKGKSSPGFLADKKMEEESPPPVGEAEKLGYGGRAQDARQARPKKLADEKSPLLSESGASSSPQAKSSSRK</sequence>
<evidence type="ECO:0008006" key="4">
    <source>
        <dbReference type="Google" id="ProtNLM"/>
    </source>
</evidence>
<dbReference type="GeneID" id="9597659"/>
<feature type="region of interest" description="Disordered" evidence="1">
    <location>
        <begin position="41"/>
        <end position="210"/>
    </location>
</feature>
<accession>D8PKT6</accession>
<feature type="compositionally biased region" description="Basic and acidic residues" evidence="1">
    <location>
        <begin position="175"/>
        <end position="190"/>
    </location>
</feature>
<dbReference type="InParanoid" id="D8PKT6"/>
<reference evidence="2 3" key="1">
    <citation type="journal article" date="2010" name="Nat. Biotechnol.">
        <title>Genome sequence of the model mushroom Schizophyllum commune.</title>
        <authorList>
            <person name="Ohm R.A."/>
            <person name="de Jong J.F."/>
            <person name="Lugones L.G."/>
            <person name="Aerts A."/>
            <person name="Kothe E."/>
            <person name="Stajich J.E."/>
            <person name="de Vries R.P."/>
            <person name="Record E."/>
            <person name="Levasseur A."/>
            <person name="Baker S.E."/>
            <person name="Bartholomew K.A."/>
            <person name="Coutinho P.M."/>
            <person name="Erdmann S."/>
            <person name="Fowler T.J."/>
            <person name="Gathman A.C."/>
            <person name="Lombard V."/>
            <person name="Henrissat B."/>
            <person name="Knabe N."/>
            <person name="Kuees U."/>
            <person name="Lilly W.W."/>
            <person name="Lindquist E."/>
            <person name="Lucas S."/>
            <person name="Magnuson J.K."/>
            <person name="Piumi F."/>
            <person name="Raudaskoski M."/>
            <person name="Salamov A."/>
            <person name="Schmutz J."/>
            <person name="Schwarze F.W.M.R."/>
            <person name="vanKuyk P.A."/>
            <person name="Horton J.S."/>
            <person name="Grigoriev I.V."/>
            <person name="Woesten H.A.B."/>
        </authorList>
    </citation>
    <scope>NUCLEOTIDE SEQUENCE [LARGE SCALE GENOMIC DNA]</scope>
    <source>
        <strain evidence="3">H4-8 / FGSC 9210</strain>
    </source>
</reference>
<proteinExistence type="predicted"/>
<evidence type="ECO:0000313" key="3">
    <source>
        <dbReference type="Proteomes" id="UP000007431"/>
    </source>
</evidence>
<feature type="compositionally biased region" description="Low complexity" evidence="1">
    <location>
        <begin position="191"/>
        <end position="210"/>
    </location>
</feature>
<dbReference type="OMA" id="QYNEDSC"/>
<dbReference type="HOGENOM" id="CLU_113835_0_0_1"/>
<organism evidence="3">
    <name type="scientific">Schizophyllum commune (strain H4-8 / FGSC 9210)</name>
    <name type="common">Split gill fungus</name>
    <dbReference type="NCBI Taxonomy" id="578458"/>
    <lineage>
        <taxon>Eukaryota</taxon>
        <taxon>Fungi</taxon>
        <taxon>Dikarya</taxon>
        <taxon>Basidiomycota</taxon>
        <taxon>Agaricomycotina</taxon>
        <taxon>Agaricomycetes</taxon>
        <taxon>Agaricomycetidae</taxon>
        <taxon>Agaricales</taxon>
        <taxon>Schizophyllaceae</taxon>
        <taxon>Schizophyllum</taxon>
    </lineage>
</organism>
<dbReference type="VEuPathDB" id="FungiDB:SCHCODRAFT_02696238"/>
<feature type="compositionally biased region" description="Polar residues" evidence="1">
    <location>
        <begin position="76"/>
        <end position="86"/>
    </location>
</feature>
<feature type="compositionally biased region" description="Low complexity" evidence="1">
    <location>
        <begin position="97"/>
        <end position="108"/>
    </location>
</feature>
<gene>
    <name evidence="2" type="ORF">SCHCODRAFT_231832</name>
</gene>
<dbReference type="KEGG" id="scm:SCHCO_02696238"/>
<evidence type="ECO:0000313" key="2">
    <source>
        <dbReference type="EMBL" id="EFJ04032.1"/>
    </source>
</evidence>
<dbReference type="RefSeq" id="XP_003038934.1">
    <property type="nucleotide sequence ID" value="XM_003038888.1"/>
</dbReference>